<name>A0A4S3K8G7_9GAMM</name>
<protein>
    <submittedName>
        <fullName evidence="3">Enamine deaminase RidA (YjgF/YER057c/UK114 family)</fullName>
    </submittedName>
</protein>
<keyword evidence="2" id="KW-0732">Signal</keyword>
<dbReference type="Gene3D" id="3.30.1330.40">
    <property type="entry name" value="RutC-like"/>
    <property type="match status" value="1"/>
</dbReference>
<accession>A0A4S3K8G7</accession>
<dbReference type="Pfam" id="PF01042">
    <property type="entry name" value="Ribonuc_L-PSP"/>
    <property type="match status" value="1"/>
</dbReference>
<feature type="chain" id="PRO_5030100222" evidence="2">
    <location>
        <begin position="21"/>
        <end position="217"/>
    </location>
</feature>
<dbReference type="OrthoDB" id="9809792at2"/>
<dbReference type="InterPro" id="IPR035959">
    <property type="entry name" value="RutC-like_sf"/>
</dbReference>
<evidence type="ECO:0000313" key="3">
    <source>
        <dbReference type="EMBL" id="TDU24146.1"/>
    </source>
</evidence>
<dbReference type="Proteomes" id="UP000295341">
    <property type="component" value="Unassembled WGS sequence"/>
</dbReference>
<evidence type="ECO:0000313" key="4">
    <source>
        <dbReference type="Proteomes" id="UP000295341"/>
    </source>
</evidence>
<dbReference type="RefSeq" id="WP_133883570.1">
    <property type="nucleotide sequence ID" value="NZ_MWIN01000003.1"/>
</dbReference>
<gene>
    <name evidence="3" type="ORF">DFR24_4409</name>
</gene>
<feature type="signal peptide" evidence="2">
    <location>
        <begin position="1"/>
        <end position="20"/>
    </location>
</feature>
<dbReference type="PANTHER" id="PTHR43857:SF1">
    <property type="entry name" value="YJGH FAMILY PROTEIN"/>
    <property type="match status" value="1"/>
</dbReference>
<dbReference type="SUPFAM" id="SSF55298">
    <property type="entry name" value="YjgF-like"/>
    <property type="match status" value="1"/>
</dbReference>
<sequence>MTRVLRLLPLAALLSACAMAPPAPPAPPPPPPAPVPQFVVPEGTEFVSDLFGYSQAVRVGPWVTTSAIPGFDIEKRGFPESYPEQVQAGFANLKRVLEAAGASMDEVVEITTYQLDMEKFNDTIDGKNEAFGERRPTWTSVGAKSLPLPSMQFQVSARAWSPKGKVVVILGEQGTPAAAPVAPAPAAAAPAPAAAVKPEEPKKKDTAPPRFMNRPGY</sequence>
<proteinExistence type="predicted"/>
<reference evidence="3 4" key="1">
    <citation type="submission" date="2019-03" db="EMBL/GenBank/DDBJ databases">
        <title>Genomic Encyclopedia of Type Strains, Phase IV (KMG-IV): sequencing the most valuable type-strain genomes for metagenomic binning, comparative biology and taxonomic classification.</title>
        <authorList>
            <person name="Goeker M."/>
        </authorList>
    </citation>
    <scope>NUCLEOTIDE SEQUENCE [LARGE SCALE GENOMIC DNA]</scope>
    <source>
        <strain evidence="3 4">DSM 26377</strain>
    </source>
</reference>
<dbReference type="AlphaFoldDB" id="A0A4S3K8G7"/>
<dbReference type="EMBL" id="SOBT01000012">
    <property type="protein sequence ID" value="TDU24146.1"/>
    <property type="molecule type" value="Genomic_DNA"/>
</dbReference>
<evidence type="ECO:0000256" key="1">
    <source>
        <dbReference type="SAM" id="MobiDB-lite"/>
    </source>
</evidence>
<feature type="compositionally biased region" description="Low complexity" evidence="1">
    <location>
        <begin position="177"/>
        <end position="196"/>
    </location>
</feature>
<feature type="compositionally biased region" description="Basic and acidic residues" evidence="1">
    <location>
        <begin position="197"/>
        <end position="207"/>
    </location>
</feature>
<organism evidence="3 4">
    <name type="scientific">Panacagrimonas perspica</name>
    <dbReference type="NCBI Taxonomy" id="381431"/>
    <lineage>
        <taxon>Bacteria</taxon>
        <taxon>Pseudomonadati</taxon>
        <taxon>Pseudomonadota</taxon>
        <taxon>Gammaproteobacteria</taxon>
        <taxon>Nevskiales</taxon>
        <taxon>Nevskiaceae</taxon>
        <taxon>Panacagrimonas</taxon>
    </lineage>
</organism>
<dbReference type="PANTHER" id="PTHR43857">
    <property type="entry name" value="BLR7761 PROTEIN"/>
    <property type="match status" value="1"/>
</dbReference>
<dbReference type="PROSITE" id="PS51257">
    <property type="entry name" value="PROKAR_LIPOPROTEIN"/>
    <property type="match status" value="1"/>
</dbReference>
<comment type="caution">
    <text evidence="3">The sequence shown here is derived from an EMBL/GenBank/DDBJ whole genome shotgun (WGS) entry which is preliminary data.</text>
</comment>
<evidence type="ECO:0000256" key="2">
    <source>
        <dbReference type="SAM" id="SignalP"/>
    </source>
</evidence>
<keyword evidence="4" id="KW-1185">Reference proteome</keyword>
<dbReference type="InterPro" id="IPR006175">
    <property type="entry name" value="YjgF/YER057c/UK114"/>
</dbReference>
<feature type="region of interest" description="Disordered" evidence="1">
    <location>
        <begin position="177"/>
        <end position="217"/>
    </location>
</feature>